<protein>
    <recommendedName>
        <fullName evidence="1">Probable ATP-dependent transporter ycf16</fullName>
    </recommendedName>
</protein>
<dbReference type="FunFam" id="3.40.50.300:FF:000011">
    <property type="entry name" value="Putative ABC transporter ATP-binding component"/>
    <property type="match status" value="1"/>
</dbReference>
<dbReference type="AlphaFoldDB" id="A0A7S3ELP2"/>
<dbReference type="InterPro" id="IPR003439">
    <property type="entry name" value="ABC_transporter-like_ATP-bd"/>
</dbReference>
<dbReference type="Pfam" id="PF12848">
    <property type="entry name" value="ABC_tran_Xtn"/>
    <property type="match status" value="1"/>
</dbReference>
<organism evidence="7">
    <name type="scientific">Rhodosorus marinus</name>
    <dbReference type="NCBI Taxonomy" id="101924"/>
    <lineage>
        <taxon>Eukaryota</taxon>
        <taxon>Rhodophyta</taxon>
        <taxon>Stylonematophyceae</taxon>
        <taxon>Stylonematales</taxon>
        <taxon>Stylonemataceae</taxon>
        <taxon>Rhodosorus</taxon>
    </lineage>
</organism>
<feature type="compositionally biased region" description="Basic and acidic residues" evidence="5">
    <location>
        <begin position="58"/>
        <end position="81"/>
    </location>
</feature>
<feature type="region of interest" description="Disordered" evidence="5">
    <location>
        <begin position="1"/>
        <end position="81"/>
    </location>
</feature>
<dbReference type="PROSITE" id="PS00211">
    <property type="entry name" value="ABC_TRANSPORTER_1"/>
    <property type="match status" value="2"/>
</dbReference>
<evidence type="ECO:0000256" key="1">
    <source>
        <dbReference type="ARBA" id="ARBA00014334"/>
    </source>
</evidence>
<dbReference type="InterPro" id="IPR017871">
    <property type="entry name" value="ABC_transporter-like_CS"/>
</dbReference>
<evidence type="ECO:0000259" key="6">
    <source>
        <dbReference type="PROSITE" id="PS50893"/>
    </source>
</evidence>
<dbReference type="FunFam" id="3.40.50.300:FF:000104">
    <property type="entry name" value="ATP-binding cassette sub-family F member 3"/>
    <property type="match status" value="1"/>
</dbReference>
<proteinExistence type="predicted"/>
<keyword evidence="4" id="KW-0067">ATP-binding</keyword>
<dbReference type="InterPro" id="IPR027417">
    <property type="entry name" value="P-loop_NTPase"/>
</dbReference>
<accession>A0A7S3ELP2</accession>
<dbReference type="Gene3D" id="3.40.50.300">
    <property type="entry name" value="P-loop containing nucleotide triphosphate hydrolases"/>
    <property type="match status" value="3"/>
</dbReference>
<feature type="compositionally biased region" description="Low complexity" evidence="5">
    <location>
        <begin position="42"/>
        <end position="57"/>
    </location>
</feature>
<dbReference type="PANTHER" id="PTHR19211">
    <property type="entry name" value="ATP-BINDING TRANSPORT PROTEIN-RELATED"/>
    <property type="match status" value="1"/>
</dbReference>
<feature type="compositionally biased region" description="Basic and acidic residues" evidence="5">
    <location>
        <begin position="9"/>
        <end position="39"/>
    </location>
</feature>
<feature type="domain" description="ABC transporter" evidence="6">
    <location>
        <begin position="93"/>
        <end position="334"/>
    </location>
</feature>
<dbReference type="SUPFAM" id="SSF52540">
    <property type="entry name" value="P-loop containing nucleoside triphosphate hydrolases"/>
    <property type="match status" value="2"/>
</dbReference>
<evidence type="ECO:0000256" key="2">
    <source>
        <dbReference type="ARBA" id="ARBA00022737"/>
    </source>
</evidence>
<dbReference type="PROSITE" id="PS50893">
    <property type="entry name" value="ABC_TRANSPORTER_2"/>
    <property type="match status" value="2"/>
</dbReference>
<sequence>MAPANKSKKFLEKQRKIEEKKRKEAELKRLEEEKEREENGANGELNGSENVVENGNGHAEDGRVGIREREKEAGFRPRSGPVREKNAHIVKDLHCEMINIQVGKLEILRNSTLTLAYGRKYGLIGRNGVGKSTLLRSLYNREIPIPENVNIIFVEQECAGTEKTVLQTVLLGDEEREWLLKEEKDLSNEKSGDAGTELEEVYLRLQEIDSDAAETRASTILTGLGFDQEMMNKPTKEYSGGWRMRVALAQALFCEPDLLLLDEPTNHLDVVALTWLEEFLLEWERTVIIVSHDRGFLNKVTQDTIHLHRQRLTYYGGNYDTFVRVRAEHRKHAAAVHDYQMRQKKHLQEFIGKFRNGHKKMARQAQARMKMLTKLEGRMEDMDYDDPYLRLEFPDPGHLPPPCISVSEVSFGYPSGPILYEQVNFGVDTDSRVAIVGKNGAGKSTMLKLLNGEILPVEGWISRHPKLRLAKFSQHHVDMLDLNKTPLQHMRTLWPDIPEGNFRRHLGQFGLSGNLAITPIKILSGGQKSRVAFAEMAYKQPHIMLFDEPTNHLDIETIESLAWSIMRFEGGAVLVSHDERLISLVAEEIWVCTKGTNSKPGSVEVFNGDFNEYRKQLAMEMAELGLINGTHNMFDDENY</sequence>
<dbReference type="InterPro" id="IPR003593">
    <property type="entry name" value="AAA+_ATPase"/>
</dbReference>
<dbReference type="InterPro" id="IPR050611">
    <property type="entry name" value="ABCF"/>
</dbReference>
<keyword evidence="3" id="KW-0547">Nucleotide-binding</keyword>
<feature type="domain" description="ABC transporter" evidence="6">
    <location>
        <begin position="404"/>
        <end position="619"/>
    </location>
</feature>
<dbReference type="GO" id="GO:0016887">
    <property type="term" value="F:ATP hydrolysis activity"/>
    <property type="evidence" value="ECO:0007669"/>
    <property type="project" value="InterPro"/>
</dbReference>
<reference evidence="7" key="1">
    <citation type="submission" date="2021-01" db="EMBL/GenBank/DDBJ databases">
        <authorList>
            <person name="Corre E."/>
            <person name="Pelletier E."/>
            <person name="Niang G."/>
            <person name="Scheremetjew M."/>
            <person name="Finn R."/>
            <person name="Kale V."/>
            <person name="Holt S."/>
            <person name="Cochrane G."/>
            <person name="Meng A."/>
            <person name="Brown T."/>
            <person name="Cohen L."/>
        </authorList>
    </citation>
    <scope>NUCLEOTIDE SEQUENCE</scope>
    <source>
        <strain evidence="7">CCMP 769</strain>
    </source>
</reference>
<dbReference type="InterPro" id="IPR032781">
    <property type="entry name" value="ABC_tran_Xtn"/>
</dbReference>
<evidence type="ECO:0000256" key="5">
    <source>
        <dbReference type="SAM" id="MobiDB-lite"/>
    </source>
</evidence>
<evidence type="ECO:0000313" key="7">
    <source>
        <dbReference type="EMBL" id="CAE0059852.1"/>
    </source>
</evidence>
<dbReference type="EMBL" id="HBHW01036349">
    <property type="protein sequence ID" value="CAE0059852.1"/>
    <property type="molecule type" value="Transcribed_RNA"/>
</dbReference>
<dbReference type="GO" id="GO:0005524">
    <property type="term" value="F:ATP binding"/>
    <property type="evidence" value="ECO:0007669"/>
    <property type="project" value="UniProtKB-KW"/>
</dbReference>
<dbReference type="PANTHER" id="PTHR19211:SF14">
    <property type="entry name" value="ATP-BINDING CASSETTE SUB-FAMILY F MEMBER 1"/>
    <property type="match status" value="1"/>
</dbReference>
<gene>
    <name evidence="7" type="ORF">RMAR00112_LOCUS27917</name>
</gene>
<evidence type="ECO:0000256" key="4">
    <source>
        <dbReference type="ARBA" id="ARBA00022840"/>
    </source>
</evidence>
<dbReference type="CDD" id="cd03221">
    <property type="entry name" value="ABCF_EF-3"/>
    <property type="match status" value="2"/>
</dbReference>
<dbReference type="Pfam" id="PF00005">
    <property type="entry name" value="ABC_tran"/>
    <property type="match status" value="2"/>
</dbReference>
<name>A0A7S3ELP2_9RHOD</name>
<dbReference type="SMART" id="SM00382">
    <property type="entry name" value="AAA"/>
    <property type="match status" value="2"/>
</dbReference>
<evidence type="ECO:0000256" key="3">
    <source>
        <dbReference type="ARBA" id="ARBA00022741"/>
    </source>
</evidence>
<keyword evidence="2" id="KW-0677">Repeat</keyword>